<feature type="compositionally biased region" description="Polar residues" evidence="4">
    <location>
        <begin position="332"/>
        <end position="342"/>
    </location>
</feature>
<feature type="domain" description="DNA endonuclease activator Ctp1 C-terminal" evidence="5">
    <location>
        <begin position="549"/>
        <end position="646"/>
    </location>
</feature>
<feature type="compositionally biased region" description="Basic and acidic residues" evidence="4">
    <location>
        <begin position="201"/>
        <end position="210"/>
    </location>
</feature>
<evidence type="ECO:0000256" key="1">
    <source>
        <dbReference type="ARBA" id="ARBA00004123"/>
    </source>
</evidence>
<dbReference type="PANTHER" id="PTHR15107">
    <property type="entry name" value="RETINOBLASTOMA BINDING PROTEIN 8"/>
    <property type="match status" value="1"/>
</dbReference>
<feature type="compositionally biased region" description="Basic and acidic residues" evidence="4">
    <location>
        <begin position="125"/>
        <end position="146"/>
    </location>
</feature>
<comment type="caution">
    <text evidence="6">The sequence shown here is derived from an EMBL/GenBank/DDBJ whole genome shotgun (WGS) entry which is preliminary data.</text>
</comment>
<dbReference type="PANTHER" id="PTHR15107:SF0">
    <property type="entry name" value="DNA ENDONUCLEASE ACTIVATOR CTP1 C-TERMINAL DOMAIN-CONTAINING PROTEIN"/>
    <property type="match status" value="1"/>
</dbReference>
<dbReference type="InterPro" id="IPR013882">
    <property type="entry name" value="Ctp1_C"/>
</dbReference>
<keyword evidence="2" id="KW-0227">DNA damage</keyword>
<feature type="region of interest" description="Disordered" evidence="4">
    <location>
        <begin position="61"/>
        <end position="81"/>
    </location>
</feature>
<feature type="compositionally biased region" description="Basic residues" evidence="4">
    <location>
        <begin position="254"/>
        <end position="263"/>
    </location>
</feature>
<feature type="region of interest" description="Disordered" evidence="4">
    <location>
        <begin position="201"/>
        <end position="521"/>
    </location>
</feature>
<evidence type="ECO:0000313" key="7">
    <source>
        <dbReference type="Proteomes" id="UP001215151"/>
    </source>
</evidence>
<gene>
    <name evidence="6" type="ORF">ONZ51_g6985</name>
</gene>
<feature type="compositionally biased region" description="Polar residues" evidence="4">
    <location>
        <begin position="65"/>
        <end position="80"/>
    </location>
</feature>
<dbReference type="Proteomes" id="UP001215151">
    <property type="component" value="Unassembled WGS sequence"/>
</dbReference>
<evidence type="ECO:0000256" key="3">
    <source>
        <dbReference type="ARBA" id="ARBA00023242"/>
    </source>
</evidence>
<dbReference type="GO" id="GO:0010792">
    <property type="term" value="P:DNA double-strand break processing involved in repair via single-strand annealing"/>
    <property type="evidence" value="ECO:0007669"/>
    <property type="project" value="TreeGrafter"/>
</dbReference>
<dbReference type="GO" id="GO:0005634">
    <property type="term" value="C:nucleus"/>
    <property type="evidence" value="ECO:0007669"/>
    <property type="project" value="UniProtKB-SubCell"/>
</dbReference>
<dbReference type="InterPro" id="IPR033316">
    <property type="entry name" value="RBBP8-like"/>
</dbReference>
<feature type="compositionally biased region" description="Polar residues" evidence="4">
    <location>
        <begin position="350"/>
        <end position="359"/>
    </location>
</feature>
<evidence type="ECO:0000256" key="4">
    <source>
        <dbReference type="SAM" id="MobiDB-lite"/>
    </source>
</evidence>
<keyword evidence="3" id="KW-0539">Nucleus</keyword>
<sequence length="678" mass="75730">MPKGPSGPTSRTTNQVHQLENKVNKLRWINNDLNKQVFDAVQRGHRLAAKLGYQNLEEAEEALATQQPGEAQSQIEQLSQHPPDELASHVHDLQAELINHVQLSKSTLAALGDALQEMTELREENSALRSQLEKATKNKAKEKNASTEDASEVDFLRAELAALKKQYADLQRAKDKNDQKHHEDFKLWKSFKDWLMGEKRQELQKESERPAKRRKLSPSDDGGAKENGDLEPISPERLPRADWDNHFGGIQRRLQAKMSRKTTGRPARSASPAPASRRDSKPSVLSSRNLNSPSRRASSSPAAPASSSTLSNRPAVKRLPSLEIPQDDLAASSETEPESQPVTFILPSQLDVTVPSTVPQKRRRSPLSEHDSSETEQESQAPTFMYPSQISPDLPTDMTPKPHPAVRRAGQLWTPISVARPQQASKGKREAGPEGKSYSRSESASADPFRLTASTPAPREMKIRLPDTPASLGPKKGKERMTEDDKENGEGVENGVPSASAGPSRTRALDDYTPFKGRGRYGEELKAGKDNINALYELDPARNDGVPFQYDEVVRDKRRRKHMHAADCECCRDYYEAVGPLPPRTGGPVWRSPVSTPSKRDSFEDDEIAAAAIEEHKQAISRHRQHWPRAKTPPKYWNIGFPDTQEVAAMNAEAARMHDEKRRMIAEEAERGGRFRKR</sequence>
<comment type="subcellular location">
    <subcellularLocation>
        <location evidence="1">Nucleus</location>
    </subcellularLocation>
</comment>
<protein>
    <recommendedName>
        <fullName evidence="5">DNA endonuclease activator Ctp1 C-terminal domain-containing protein</fullName>
    </recommendedName>
</protein>
<evidence type="ECO:0000256" key="2">
    <source>
        <dbReference type="ARBA" id="ARBA00022763"/>
    </source>
</evidence>
<feature type="compositionally biased region" description="Basic and acidic residues" evidence="4">
    <location>
        <begin position="427"/>
        <end position="439"/>
    </location>
</feature>
<feature type="compositionally biased region" description="Low complexity" evidence="4">
    <location>
        <begin position="282"/>
        <end position="312"/>
    </location>
</feature>
<dbReference type="GO" id="GO:0003684">
    <property type="term" value="F:damaged DNA binding"/>
    <property type="evidence" value="ECO:0007669"/>
    <property type="project" value="TreeGrafter"/>
</dbReference>
<feature type="region of interest" description="Disordered" evidence="4">
    <location>
        <begin position="125"/>
        <end position="151"/>
    </location>
</feature>
<organism evidence="6 7">
    <name type="scientific">Trametes cubensis</name>
    <dbReference type="NCBI Taxonomy" id="1111947"/>
    <lineage>
        <taxon>Eukaryota</taxon>
        <taxon>Fungi</taxon>
        <taxon>Dikarya</taxon>
        <taxon>Basidiomycota</taxon>
        <taxon>Agaricomycotina</taxon>
        <taxon>Agaricomycetes</taxon>
        <taxon>Polyporales</taxon>
        <taxon>Polyporaceae</taxon>
        <taxon>Trametes</taxon>
    </lineage>
</organism>
<feature type="compositionally biased region" description="Low complexity" evidence="4">
    <location>
        <begin position="265"/>
        <end position="275"/>
    </location>
</feature>
<dbReference type="EMBL" id="JAPEVG010000177">
    <property type="protein sequence ID" value="KAJ8474795.1"/>
    <property type="molecule type" value="Genomic_DNA"/>
</dbReference>
<name>A0AAD7TRH3_9APHY</name>
<evidence type="ECO:0000313" key="6">
    <source>
        <dbReference type="EMBL" id="KAJ8474795.1"/>
    </source>
</evidence>
<proteinExistence type="predicted"/>
<keyword evidence="7" id="KW-1185">Reference proteome</keyword>
<reference evidence="6" key="1">
    <citation type="submission" date="2022-11" db="EMBL/GenBank/DDBJ databases">
        <title>Genome Sequence of Cubamyces cubensis.</title>
        <authorList>
            <person name="Buettner E."/>
        </authorList>
    </citation>
    <scope>NUCLEOTIDE SEQUENCE</scope>
    <source>
        <strain evidence="6">MPL-01</strain>
    </source>
</reference>
<dbReference type="Pfam" id="PF08573">
    <property type="entry name" value="SAE2"/>
    <property type="match status" value="1"/>
</dbReference>
<feature type="compositionally biased region" description="Polar residues" evidence="4">
    <location>
        <begin position="378"/>
        <end position="391"/>
    </location>
</feature>
<accession>A0AAD7TRH3</accession>
<dbReference type="AlphaFoldDB" id="A0AAD7TRH3"/>
<evidence type="ECO:0000259" key="5">
    <source>
        <dbReference type="Pfam" id="PF08573"/>
    </source>
</evidence>